<dbReference type="Gene3D" id="3.10.520.10">
    <property type="entry name" value="ApbE-like domains"/>
    <property type="match status" value="1"/>
</dbReference>
<dbReference type="GO" id="GO:0016740">
    <property type="term" value="F:transferase activity"/>
    <property type="evidence" value="ECO:0007669"/>
    <property type="project" value="UniProtKB-UniRule"/>
</dbReference>
<dbReference type="Proteomes" id="UP000594800">
    <property type="component" value="Chromosome"/>
</dbReference>
<accession>A0A7S9LTF4</accession>
<dbReference type="GO" id="GO:0046872">
    <property type="term" value="F:metal ion binding"/>
    <property type="evidence" value="ECO:0007669"/>
    <property type="project" value="UniProtKB-UniRule"/>
</dbReference>
<dbReference type="InterPro" id="IPR006311">
    <property type="entry name" value="TAT_signal"/>
</dbReference>
<dbReference type="EC" id="2.7.1.180" evidence="1 10"/>
<dbReference type="SUPFAM" id="SSF143631">
    <property type="entry name" value="ApbE-like"/>
    <property type="match status" value="1"/>
</dbReference>
<evidence type="ECO:0000256" key="1">
    <source>
        <dbReference type="ARBA" id="ARBA00011955"/>
    </source>
</evidence>
<keyword evidence="7 10" id="KW-0460">Magnesium</keyword>
<evidence type="ECO:0000256" key="4">
    <source>
        <dbReference type="ARBA" id="ARBA00022679"/>
    </source>
</evidence>
<comment type="cofactor">
    <cofactor evidence="11">
        <name>Mg(2+)</name>
        <dbReference type="ChEBI" id="CHEBI:18420"/>
    </cofactor>
    <cofactor evidence="11">
        <name>Mn(2+)</name>
        <dbReference type="ChEBI" id="CHEBI:29035"/>
    </cofactor>
    <text evidence="11">Magnesium. Can also use manganese.</text>
</comment>
<evidence type="ECO:0000256" key="10">
    <source>
        <dbReference type="PIRNR" id="PIRNR006268"/>
    </source>
</evidence>
<feature type="binding site" evidence="11">
    <location>
        <position position="273"/>
    </location>
    <ligand>
        <name>Mg(2+)</name>
        <dbReference type="ChEBI" id="CHEBI:18420"/>
    </ligand>
</feature>
<dbReference type="AlphaFoldDB" id="A0A7S9LTF4"/>
<name>A0A7S9LTF4_9RHOB</name>
<dbReference type="PANTHER" id="PTHR30040">
    <property type="entry name" value="THIAMINE BIOSYNTHESIS LIPOPROTEIN APBE"/>
    <property type="match status" value="1"/>
</dbReference>
<evidence type="ECO:0000256" key="7">
    <source>
        <dbReference type="ARBA" id="ARBA00022842"/>
    </source>
</evidence>
<keyword evidence="6 10" id="KW-0274">FAD</keyword>
<comment type="similarity">
    <text evidence="10">Belongs to the ApbE family.</text>
</comment>
<dbReference type="PANTHER" id="PTHR30040:SF2">
    <property type="entry name" value="FAD:PROTEIN FMN TRANSFERASE"/>
    <property type="match status" value="1"/>
</dbReference>
<organism evidence="12 13">
    <name type="scientific">Pontivivens ytuae</name>
    <dbReference type="NCBI Taxonomy" id="2789856"/>
    <lineage>
        <taxon>Bacteria</taxon>
        <taxon>Pseudomonadati</taxon>
        <taxon>Pseudomonadota</taxon>
        <taxon>Alphaproteobacteria</taxon>
        <taxon>Rhodobacterales</taxon>
        <taxon>Paracoccaceae</taxon>
        <taxon>Pontivivens</taxon>
    </lineage>
</organism>
<keyword evidence="3 10" id="KW-0285">Flavoprotein</keyword>
<evidence type="ECO:0000256" key="9">
    <source>
        <dbReference type="ARBA" id="ARBA00048540"/>
    </source>
</evidence>
<protein>
    <recommendedName>
        <fullName evidence="2 10">FAD:protein FMN transferase</fullName>
        <ecNumber evidence="1 10">2.7.1.180</ecNumber>
    </recommendedName>
    <alternativeName>
        <fullName evidence="8 10">Flavin transferase</fullName>
    </alternativeName>
</protein>
<evidence type="ECO:0000256" key="6">
    <source>
        <dbReference type="ARBA" id="ARBA00022827"/>
    </source>
</evidence>
<evidence type="ECO:0000313" key="13">
    <source>
        <dbReference type="Proteomes" id="UP000594800"/>
    </source>
</evidence>
<dbReference type="EMBL" id="CP064942">
    <property type="protein sequence ID" value="QPH54959.1"/>
    <property type="molecule type" value="Genomic_DNA"/>
</dbReference>
<gene>
    <name evidence="12" type="ORF">I0K15_04135</name>
</gene>
<evidence type="ECO:0000256" key="8">
    <source>
        <dbReference type="ARBA" id="ARBA00031306"/>
    </source>
</evidence>
<dbReference type="Pfam" id="PF02424">
    <property type="entry name" value="ApbE"/>
    <property type="match status" value="1"/>
</dbReference>
<proteinExistence type="inferred from homology"/>
<evidence type="ECO:0000256" key="5">
    <source>
        <dbReference type="ARBA" id="ARBA00022723"/>
    </source>
</evidence>
<evidence type="ECO:0000256" key="2">
    <source>
        <dbReference type="ARBA" id="ARBA00016337"/>
    </source>
</evidence>
<evidence type="ECO:0000256" key="11">
    <source>
        <dbReference type="PIRSR" id="PIRSR006268-2"/>
    </source>
</evidence>
<dbReference type="PROSITE" id="PS51318">
    <property type="entry name" value="TAT"/>
    <property type="match status" value="1"/>
</dbReference>
<evidence type="ECO:0000313" key="12">
    <source>
        <dbReference type="EMBL" id="QPH54959.1"/>
    </source>
</evidence>
<keyword evidence="4 10" id="KW-0808">Transferase</keyword>
<feature type="binding site" evidence="11">
    <location>
        <position position="159"/>
    </location>
    <ligand>
        <name>Mg(2+)</name>
        <dbReference type="ChEBI" id="CHEBI:18420"/>
    </ligand>
</feature>
<dbReference type="InterPro" id="IPR024932">
    <property type="entry name" value="ApbE"/>
</dbReference>
<sequence>MELSRRQTLLGAVATGALALMGTDVQAAQVLEGRAFGSTWRIMLADVADGAGFLQTVEDVLSDVDRAMSPYRVDSDLSRFNVTRTVDWQIVSGPTAHVAAGALRIAAQTRGAFDPTVGPLVGRYGFGPITGELGSYRDLNVRGDAIRKARPGLTLDLCGIAKGHALDRVVAALRDFGHRNALVEIGGEVRALGGRADGGPWQVALLDPTAGAPSVHRIIAPGELALATSGPSHNGLRTGRLSASHIIDPMRREMAGPALLSVSVLAETGTEADALATAFCAAGAEAGIEMAEEAGIAALFLLATDDAPREVMTGAFANYVIV</sequence>
<dbReference type="RefSeq" id="WP_196104159.1">
    <property type="nucleotide sequence ID" value="NZ_CP064942.1"/>
</dbReference>
<dbReference type="KEGG" id="poz:I0K15_04135"/>
<evidence type="ECO:0000256" key="3">
    <source>
        <dbReference type="ARBA" id="ARBA00022630"/>
    </source>
</evidence>
<dbReference type="InterPro" id="IPR003374">
    <property type="entry name" value="ApbE-like_sf"/>
</dbReference>
<reference evidence="12 13" key="1">
    <citation type="submission" date="2020-11" db="EMBL/GenBank/DDBJ databases">
        <title>Description of Pontivivens ytuae sp. nov. isolated from deep sea sediment of Mariana Trench.</title>
        <authorList>
            <person name="Wang Z."/>
            <person name="Sun Q.-L."/>
            <person name="Xu X.-D."/>
            <person name="Tang Y.-Z."/>
            <person name="Zhang J."/>
        </authorList>
    </citation>
    <scope>NUCLEOTIDE SEQUENCE [LARGE SCALE GENOMIC DNA]</scope>
    <source>
        <strain evidence="12 13">MT2928</strain>
    </source>
</reference>
<keyword evidence="13" id="KW-1185">Reference proteome</keyword>
<feature type="binding site" evidence="11">
    <location>
        <position position="277"/>
    </location>
    <ligand>
        <name>Mg(2+)</name>
        <dbReference type="ChEBI" id="CHEBI:18420"/>
    </ligand>
</feature>
<dbReference type="PIRSF" id="PIRSF006268">
    <property type="entry name" value="ApbE"/>
    <property type="match status" value="1"/>
</dbReference>
<comment type="catalytic activity">
    <reaction evidence="9 10">
        <text>L-threonyl-[protein] + FAD = FMN-L-threonyl-[protein] + AMP + H(+)</text>
        <dbReference type="Rhea" id="RHEA:36847"/>
        <dbReference type="Rhea" id="RHEA-COMP:11060"/>
        <dbReference type="Rhea" id="RHEA-COMP:11061"/>
        <dbReference type="ChEBI" id="CHEBI:15378"/>
        <dbReference type="ChEBI" id="CHEBI:30013"/>
        <dbReference type="ChEBI" id="CHEBI:57692"/>
        <dbReference type="ChEBI" id="CHEBI:74257"/>
        <dbReference type="ChEBI" id="CHEBI:456215"/>
        <dbReference type="EC" id="2.7.1.180"/>
    </reaction>
</comment>
<keyword evidence="5 10" id="KW-0479">Metal-binding</keyword>